<protein>
    <submittedName>
        <fullName evidence="1">Uncharacterized protein</fullName>
    </submittedName>
</protein>
<name>A0A9P6WFX0_MAUEX</name>
<proteinExistence type="predicted"/>
<keyword evidence="2" id="KW-1185">Reference proteome</keyword>
<organism evidence="1 2">
    <name type="scientific">Maudiozyma exigua</name>
    <name type="common">Yeast</name>
    <name type="synonym">Kazachstania exigua</name>
    <dbReference type="NCBI Taxonomy" id="34358"/>
    <lineage>
        <taxon>Eukaryota</taxon>
        <taxon>Fungi</taxon>
        <taxon>Dikarya</taxon>
        <taxon>Ascomycota</taxon>
        <taxon>Saccharomycotina</taxon>
        <taxon>Saccharomycetes</taxon>
        <taxon>Saccharomycetales</taxon>
        <taxon>Saccharomycetaceae</taxon>
        <taxon>Maudiozyma</taxon>
    </lineage>
</organism>
<evidence type="ECO:0000313" key="1">
    <source>
        <dbReference type="EMBL" id="KAG0672596.1"/>
    </source>
</evidence>
<sequence>MNLNNFDKFINWNGIYDLIDHGMWLAIVNGSIKNDTTLSFDLNRDQKAQLIVNYIDNKHVAFRGLGNESQIIYPNFHPNYAVRSLLQTIYNLLNLFKSLLKLFFRIRNYSTVHICGGSVHWYNNYNQNSNVIITYIIALIPKMNFDNRCNINISNNLKSQSFKHFQTSLIFKHYNRIDDTLTHFDIGPYWRVDFVYRFWIPRNKYNYANLWEISRVPTYFESS</sequence>
<accession>A0A9P6WFX0</accession>
<evidence type="ECO:0000313" key="2">
    <source>
        <dbReference type="Proteomes" id="UP000750334"/>
    </source>
</evidence>
<dbReference type="AlphaFoldDB" id="A0A9P6WFX0"/>
<dbReference type="EMBL" id="PUHR01000001">
    <property type="protein sequence ID" value="KAG0672596.1"/>
    <property type="molecule type" value="Genomic_DNA"/>
</dbReference>
<comment type="caution">
    <text evidence="1">The sequence shown here is derived from an EMBL/GenBank/DDBJ whole genome shotgun (WGS) entry which is preliminary data.</text>
</comment>
<reference evidence="1 2" key="1">
    <citation type="submission" date="2020-11" db="EMBL/GenBank/DDBJ databases">
        <title>Kefir isolates.</title>
        <authorList>
            <person name="Marcisauskas S."/>
            <person name="Kim Y."/>
            <person name="Blasche S."/>
        </authorList>
    </citation>
    <scope>NUCLEOTIDE SEQUENCE [LARGE SCALE GENOMIC DNA]</scope>
    <source>
        <strain evidence="1 2">OG2</strain>
    </source>
</reference>
<gene>
    <name evidence="1" type="ORF">C6P45_000027</name>
</gene>
<dbReference type="Proteomes" id="UP000750334">
    <property type="component" value="Unassembled WGS sequence"/>
</dbReference>